<organism evidence="2 3">
    <name type="scientific">Dorcoceras hygrometricum</name>
    <dbReference type="NCBI Taxonomy" id="472368"/>
    <lineage>
        <taxon>Eukaryota</taxon>
        <taxon>Viridiplantae</taxon>
        <taxon>Streptophyta</taxon>
        <taxon>Embryophyta</taxon>
        <taxon>Tracheophyta</taxon>
        <taxon>Spermatophyta</taxon>
        <taxon>Magnoliopsida</taxon>
        <taxon>eudicotyledons</taxon>
        <taxon>Gunneridae</taxon>
        <taxon>Pentapetalae</taxon>
        <taxon>asterids</taxon>
        <taxon>lamiids</taxon>
        <taxon>Lamiales</taxon>
        <taxon>Gesneriaceae</taxon>
        <taxon>Didymocarpoideae</taxon>
        <taxon>Trichosporeae</taxon>
        <taxon>Loxocarpinae</taxon>
        <taxon>Dorcoceras</taxon>
    </lineage>
</organism>
<sequence length="780" mass="86286">MLGISNNDGMVNMFRALEATGLRGFLGCPSVLYEQELEQFFDTAMVQDGDITCAVSRKYVVISEDRFAGVFNLPTDGITDLSEVPNHLVLQARTVFSKSENPVQYSCKKRLLMYEFWLLNNILAKSITVKAGSFDVVTHDRFLMMTAIHFGVKINWSKILFEVLKEMSDRTIKRAKGFVAQICVLLKGDPAVTLGEAKTFPSLKILSTKTVNTYVATNKTIDSRGETNEPDVDKVAIVKRKSVSKKKSAPTDKKDADEELVEVVEKAVPKKRSASTGDEPAVTKKKRTTKKKTTLLKANLELVSIATEATPVQMVEPISFVNHPTRTGSDYDNAEKEPAVKEIFEKEHEASTADDVDQIIALIITETAEMETEEKFVETDAGKSDETAKATGTDAVMGKSDIEEPVVQRSDETTTEESAQAGKAIETDAVSISKDITVEIYERSTDVTDEESMYIDDLLQQILGDAFLPSVLAAEPTRIKFSNGISIPGVADGDLYKESLPKIAVADKGKAPPSIAVKEEKVLTWAETDSVQIALKRRLYIVAKYRELLLRKFLGSHRANFSFGQPWSAMSFQIIDLLSIAHNYAVNELLMQRKAHVLQCTSPCCSMLFEGVYDRGFYIPRNHKTIFSTCWIRLLRFVGGSWMVEAGYDRWIDTREKAAAEARIEKYHSFRGLTKNLRQGVQTDTAALSIELNEIKKAVRAQNDFLTTDLADLRKEGQLASLGTNLAELIAFVTKGRDDKKGEVSSIHGRGQPPSGDGGGSGSRSEPSRKRGSSGSRKKS</sequence>
<dbReference type="AlphaFoldDB" id="A0A2Z7CQ28"/>
<proteinExistence type="predicted"/>
<evidence type="ECO:0000256" key="1">
    <source>
        <dbReference type="SAM" id="MobiDB-lite"/>
    </source>
</evidence>
<protein>
    <recommendedName>
        <fullName evidence="4">Splicing factor 3B subunit 1-like</fullName>
    </recommendedName>
</protein>
<gene>
    <name evidence="2" type="ORF">F511_42138</name>
</gene>
<dbReference type="Proteomes" id="UP000250235">
    <property type="component" value="Unassembled WGS sequence"/>
</dbReference>
<evidence type="ECO:0008006" key="4">
    <source>
        <dbReference type="Google" id="ProtNLM"/>
    </source>
</evidence>
<feature type="region of interest" description="Disordered" evidence="1">
    <location>
        <begin position="269"/>
        <end position="288"/>
    </location>
</feature>
<feature type="compositionally biased region" description="Basic and acidic residues" evidence="1">
    <location>
        <begin position="373"/>
        <end position="388"/>
    </location>
</feature>
<evidence type="ECO:0000313" key="2">
    <source>
        <dbReference type="EMBL" id="KZV49190.1"/>
    </source>
</evidence>
<name>A0A2Z7CQ28_9LAMI</name>
<feature type="region of interest" description="Disordered" evidence="1">
    <location>
        <begin position="371"/>
        <end position="393"/>
    </location>
</feature>
<feature type="compositionally biased region" description="Basic residues" evidence="1">
    <location>
        <begin position="770"/>
        <end position="780"/>
    </location>
</feature>
<keyword evidence="3" id="KW-1185">Reference proteome</keyword>
<reference evidence="2 3" key="1">
    <citation type="journal article" date="2015" name="Proc. Natl. Acad. Sci. U.S.A.">
        <title>The resurrection genome of Boea hygrometrica: A blueprint for survival of dehydration.</title>
        <authorList>
            <person name="Xiao L."/>
            <person name="Yang G."/>
            <person name="Zhang L."/>
            <person name="Yang X."/>
            <person name="Zhao S."/>
            <person name="Ji Z."/>
            <person name="Zhou Q."/>
            <person name="Hu M."/>
            <person name="Wang Y."/>
            <person name="Chen M."/>
            <person name="Xu Y."/>
            <person name="Jin H."/>
            <person name="Xiao X."/>
            <person name="Hu G."/>
            <person name="Bao F."/>
            <person name="Hu Y."/>
            <person name="Wan P."/>
            <person name="Li L."/>
            <person name="Deng X."/>
            <person name="Kuang T."/>
            <person name="Xiang C."/>
            <person name="Zhu J.K."/>
            <person name="Oliver M.J."/>
            <person name="He Y."/>
        </authorList>
    </citation>
    <scope>NUCLEOTIDE SEQUENCE [LARGE SCALE GENOMIC DNA]</scope>
    <source>
        <strain evidence="3">cv. XS01</strain>
    </source>
</reference>
<feature type="region of interest" description="Disordered" evidence="1">
    <location>
        <begin position="738"/>
        <end position="780"/>
    </location>
</feature>
<accession>A0A2Z7CQ28</accession>
<evidence type="ECO:0000313" key="3">
    <source>
        <dbReference type="Proteomes" id="UP000250235"/>
    </source>
</evidence>
<dbReference type="EMBL" id="KQ993222">
    <property type="protein sequence ID" value="KZV49190.1"/>
    <property type="molecule type" value="Genomic_DNA"/>
</dbReference>